<dbReference type="GO" id="GO:0016020">
    <property type="term" value="C:membrane"/>
    <property type="evidence" value="ECO:0007669"/>
    <property type="project" value="UniProtKB-SubCell"/>
</dbReference>
<reference evidence="5" key="1">
    <citation type="journal article" date="2019" name="Int. J. Syst. Evol. Microbiol.">
        <title>The Global Catalogue of Microorganisms (GCM) 10K type strain sequencing project: providing services to taxonomists for standard genome sequencing and annotation.</title>
        <authorList>
            <consortium name="The Broad Institute Genomics Platform"/>
            <consortium name="The Broad Institute Genome Sequencing Center for Infectious Disease"/>
            <person name="Wu L."/>
            <person name="Ma J."/>
        </authorList>
    </citation>
    <scope>NUCLEOTIDE SEQUENCE [LARGE SCALE GENOMIC DNA]</scope>
    <source>
        <strain evidence="5">CGMCC 1.12664</strain>
    </source>
</reference>
<dbReference type="RefSeq" id="WP_188477376.1">
    <property type="nucleotide sequence ID" value="NZ_BMFJ01000001.1"/>
</dbReference>
<dbReference type="AlphaFoldDB" id="A0A917A6C3"/>
<keyword evidence="2" id="KW-0812">Transmembrane</keyword>
<keyword evidence="5" id="KW-1185">Reference proteome</keyword>
<evidence type="ECO:0000256" key="1">
    <source>
        <dbReference type="ARBA" id="ARBA00004167"/>
    </source>
</evidence>
<evidence type="ECO:0008006" key="6">
    <source>
        <dbReference type="Google" id="ProtNLM"/>
    </source>
</evidence>
<dbReference type="Pfam" id="PF13704">
    <property type="entry name" value="Glyco_tranf_2_4"/>
    <property type="match status" value="1"/>
</dbReference>
<organism evidence="4 5">
    <name type="scientific">Primorskyibacter flagellatus</name>
    <dbReference type="NCBI Taxonomy" id="1387277"/>
    <lineage>
        <taxon>Bacteria</taxon>
        <taxon>Pseudomonadati</taxon>
        <taxon>Pseudomonadota</taxon>
        <taxon>Alphaproteobacteria</taxon>
        <taxon>Rhodobacterales</taxon>
        <taxon>Roseobacteraceae</taxon>
        <taxon>Primorskyibacter</taxon>
    </lineage>
</organism>
<dbReference type="PANTHER" id="PTHR21461:SF69">
    <property type="entry name" value="GLYCOSYLTRANSFERASE FAMILY 92 PROTEIN"/>
    <property type="match status" value="1"/>
</dbReference>
<evidence type="ECO:0000313" key="4">
    <source>
        <dbReference type="EMBL" id="GGE30926.1"/>
    </source>
</evidence>
<gene>
    <name evidence="4" type="ORF">GCM10011360_18640</name>
</gene>
<comment type="caution">
    <text evidence="4">The sequence shown here is derived from an EMBL/GenBank/DDBJ whole genome shotgun (WGS) entry which is preliminary data.</text>
</comment>
<dbReference type="Proteomes" id="UP000612855">
    <property type="component" value="Unassembled WGS sequence"/>
</dbReference>
<dbReference type="GO" id="GO:0016757">
    <property type="term" value="F:glycosyltransferase activity"/>
    <property type="evidence" value="ECO:0007669"/>
    <property type="project" value="TreeGrafter"/>
</dbReference>
<dbReference type="EMBL" id="BMFJ01000001">
    <property type="protein sequence ID" value="GGE30926.1"/>
    <property type="molecule type" value="Genomic_DNA"/>
</dbReference>
<keyword evidence="3" id="KW-1133">Transmembrane helix</keyword>
<proteinExistence type="predicted"/>
<name>A0A917A6C3_9RHOB</name>
<dbReference type="GO" id="GO:0005737">
    <property type="term" value="C:cytoplasm"/>
    <property type="evidence" value="ECO:0007669"/>
    <property type="project" value="TreeGrafter"/>
</dbReference>
<evidence type="ECO:0000256" key="3">
    <source>
        <dbReference type="ARBA" id="ARBA00022989"/>
    </source>
</evidence>
<comment type="subcellular location">
    <subcellularLocation>
        <location evidence="1">Membrane</location>
        <topology evidence="1">Single-pass membrane protein</topology>
    </subcellularLocation>
</comment>
<dbReference type="PANTHER" id="PTHR21461">
    <property type="entry name" value="GLYCOSYLTRANSFERASE FAMILY 92 PROTEIN"/>
    <property type="match status" value="1"/>
</dbReference>
<protein>
    <recommendedName>
        <fullName evidence="6">Glycosyl transferase family 2</fullName>
    </recommendedName>
</protein>
<keyword evidence="3" id="KW-0472">Membrane</keyword>
<accession>A0A917A6C3</accession>
<evidence type="ECO:0000256" key="2">
    <source>
        <dbReference type="ARBA" id="ARBA00022692"/>
    </source>
</evidence>
<sequence>MKIHLHIGLEGCGTIRLQEVLAEKRSQLEGKGVLFPRSPGARNHTRLFMAASAPEQVDPLRHSRGFADPAAQAALRDQLADGLAKEVAKAKPDVLILSAAQLASGLATRAELEGLRDLLAPLGGEVTVTAHVDEPARVLARAYAEQVMEGRARGLDLELKATRAKDWWRACLSATPDPAPEKGLFLRTQAPAFWLDYPALVAHWDAVFGAGSTRLRSYDPQAWAREDFTGELQAAFDIRDQIGKAQPWEPPEEPSAEWLARARQMNALLVRLLARGELAMPRQLWKKFLDELKVDGPPVDPASLFAVSAHFAARNRALCDAHPALSPELMHPAAPAEPWREPPPRMGFRASQYLLAWLWRIERATAEQAKAQQAPESEVAPAQEVADGITPEARRVMSPQAVEKFRSLQGSSFKPHNRIGRVNEEELAEAFAAVPPRELPKGSSGRVIVGCMKNEAPYIVEWIAYHRAVGFDTFLIYTNNCTDGTDDILKRLDAMGIVHHRDNDGWTGNSPQQFALDAALEEPVLQQAEWIAHIDVDEFVNIRCGNGTLDDFFALVPQATNVAMTWRLFGHGGVTALADRPVIEQFTQCAPKYCPKPHTVWGFKTMFRNIGAYSKLSCHRPNKLEEDRAGDVVWVNGNGMVTTKEMIKNGWRSSKRSIGYDLIQLNHYALRSADSYLVKRQRGRALHVDRSIGLNYWIRMDWCDHTDVTIHRNLPRLRAEMARLMADPELKRLHDAGFAWHRAKAEELHNTPEFQELYDQALSIRLNETERVAYALAQDLES</sequence>
<evidence type="ECO:0000313" key="5">
    <source>
        <dbReference type="Proteomes" id="UP000612855"/>
    </source>
</evidence>